<dbReference type="InterPro" id="IPR010852">
    <property type="entry name" value="ABATE"/>
</dbReference>
<evidence type="ECO:0000259" key="1">
    <source>
        <dbReference type="Pfam" id="PF11706"/>
    </source>
</evidence>
<accession>A0A169PSX2</accession>
<dbReference type="KEGG" id="slau:SLA_7504"/>
<sequence>MRDVTGQYGYVNHAFPCGTLCLDFVGTLRARRNAAPLEKLATPGLLDDWFLESEMLDLAPGANEADVTITVQLREAIYDLVVARLDGASLPVEAVAEVNMHASGLPVTLRLGPDGVMRTGSVAQGLAALAREAVQVLGGDEATLLRECARPECTQVYLDRSRGHRREWCAMRTCGNRVKAANYRARQHAAQA</sequence>
<protein>
    <recommendedName>
        <fullName evidence="1">Zinc finger CGNR domain-containing protein</fullName>
    </recommendedName>
</protein>
<dbReference type="PANTHER" id="PTHR35525:SF3">
    <property type="entry name" value="BLL6575 PROTEIN"/>
    <property type="match status" value="1"/>
</dbReference>
<dbReference type="InterPro" id="IPR021005">
    <property type="entry name" value="Znf_CGNR"/>
</dbReference>
<organism evidence="2 3">
    <name type="scientific">Streptomyces laurentii</name>
    <dbReference type="NCBI Taxonomy" id="39478"/>
    <lineage>
        <taxon>Bacteria</taxon>
        <taxon>Bacillati</taxon>
        <taxon>Actinomycetota</taxon>
        <taxon>Actinomycetes</taxon>
        <taxon>Kitasatosporales</taxon>
        <taxon>Streptomycetaceae</taxon>
        <taxon>Streptomyces</taxon>
    </lineage>
</organism>
<dbReference type="AlphaFoldDB" id="A0A169PSX2"/>
<dbReference type="SUPFAM" id="SSF160904">
    <property type="entry name" value="Jann2411-like"/>
    <property type="match status" value="1"/>
</dbReference>
<name>A0A169PSX2_STRLU</name>
<evidence type="ECO:0000313" key="3">
    <source>
        <dbReference type="Proteomes" id="UP000217676"/>
    </source>
</evidence>
<dbReference type="Pfam" id="PF07336">
    <property type="entry name" value="ABATE"/>
    <property type="match status" value="1"/>
</dbReference>
<gene>
    <name evidence="2" type="ORF">SLA_7504</name>
</gene>
<dbReference type="InterPro" id="IPR023286">
    <property type="entry name" value="ABATE_dom_sf"/>
</dbReference>
<dbReference type="Proteomes" id="UP000217676">
    <property type="component" value="Chromosome"/>
</dbReference>
<proteinExistence type="predicted"/>
<feature type="domain" description="Zinc finger CGNR" evidence="1">
    <location>
        <begin position="145"/>
        <end position="187"/>
    </location>
</feature>
<dbReference type="Pfam" id="PF11706">
    <property type="entry name" value="zf-CGNR"/>
    <property type="match status" value="1"/>
</dbReference>
<keyword evidence="3" id="KW-1185">Reference proteome</keyword>
<dbReference type="Gene3D" id="1.10.3300.10">
    <property type="entry name" value="Jann2411-like domain"/>
    <property type="match status" value="1"/>
</dbReference>
<reference evidence="2 3" key="1">
    <citation type="journal article" date="2016" name="Genome Announc.">
        <title>Complete Genome Sequence of Thiostrepton-Producing Streptomyces laurentii ATCC 31255.</title>
        <authorList>
            <person name="Doi K."/>
            <person name="Fujino Y."/>
            <person name="Nagayoshi Y."/>
            <person name="Ohshima T."/>
            <person name="Ogata S."/>
        </authorList>
    </citation>
    <scope>NUCLEOTIDE SEQUENCE [LARGE SCALE GENOMIC DNA]</scope>
    <source>
        <strain evidence="2 3">ATCC 31255</strain>
    </source>
</reference>
<evidence type="ECO:0000313" key="2">
    <source>
        <dbReference type="EMBL" id="BAU88369.1"/>
    </source>
</evidence>
<dbReference type="PANTHER" id="PTHR35525">
    <property type="entry name" value="BLL6575 PROTEIN"/>
    <property type="match status" value="1"/>
</dbReference>
<dbReference type="EMBL" id="AP017424">
    <property type="protein sequence ID" value="BAU88369.1"/>
    <property type="molecule type" value="Genomic_DNA"/>
</dbReference>